<comment type="similarity">
    <text evidence="1">Belongs to the Mg-chelatase subunits D/I family. ComM subfamily.</text>
</comment>
<evidence type="ECO:0000256" key="1">
    <source>
        <dbReference type="ARBA" id="ARBA00006354"/>
    </source>
</evidence>
<dbReference type="PATRIC" id="fig|751945.3.peg.2074"/>
<dbReference type="SUPFAM" id="SSF54211">
    <property type="entry name" value="Ribosomal protein S5 domain 2-like"/>
    <property type="match status" value="1"/>
</dbReference>
<dbReference type="InterPro" id="IPR001208">
    <property type="entry name" value="MCM_dom"/>
</dbReference>
<keyword evidence="2" id="KW-0547">Nucleotide-binding</keyword>
<gene>
    <name evidence="5" type="ORF">Theos_2132</name>
</gene>
<dbReference type="NCBIfam" id="TIGR00368">
    <property type="entry name" value="YifB family Mg chelatase-like AAA ATPase"/>
    <property type="match status" value="1"/>
</dbReference>
<dbReference type="Pfam" id="PF13335">
    <property type="entry name" value="Mg_chelatase_C"/>
    <property type="match status" value="1"/>
</dbReference>
<dbReference type="Gene3D" id="3.30.230.10">
    <property type="match status" value="1"/>
</dbReference>
<evidence type="ECO:0000313" key="6">
    <source>
        <dbReference type="Proteomes" id="UP000000211"/>
    </source>
</evidence>
<dbReference type="RefSeq" id="WP_016330303.1">
    <property type="nucleotide sequence ID" value="NC_019386.1"/>
</dbReference>
<evidence type="ECO:0000256" key="3">
    <source>
        <dbReference type="ARBA" id="ARBA00022840"/>
    </source>
</evidence>
<dbReference type="GO" id="GO:0005524">
    <property type="term" value="F:ATP binding"/>
    <property type="evidence" value="ECO:0007669"/>
    <property type="project" value="UniProtKB-KW"/>
</dbReference>
<dbReference type="OrthoDB" id="9813147at2"/>
<dbReference type="InterPro" id="IPR014721">
    <property type="entry name" value="Ribsml_uS5_D2-typ_fold_subgr"/>
</dbReference>
<keyword evidence="6" id="KW-1185">Reference proteome</keyword>
<dbReference type="KEGG" id="tos:Theos_2132"/>
<evidence type="ECO:0000256" key="2">
    <source>
        <dbReference type="ARBA" id="ARBA00022741"/>
    </source>
</evidence>
<feature type="domain" description="MCM C-terminal AAA(+) ATPase" evidence="4">
    <location>
        <begin position="286"/>
        <end position="385"/>
    </location>
</feature>
<keyword evidence="3" id="KW-0067">ATP-binding</keyword>
<dbReference type="InterPro" id="IPR027417">
    <property type="entry name" value="P-loop_NTPase"/>
</dbReference>
<organism evidence="5 6">
    <name type="scientific">Thermus oshimai JL-2</name>
    <dbReference type="NCBI Taxonomy" id="751945"/>
    <lineage>
        <taxon>Bacteria</taxon>
        <taxon>Thermotogati</taxon>
        <taxon>Deinococcota</taxon>
        <taxon>Deinococci</taxon>
        <taxon>Thermales</taxon>
        <taxon>Thermaceae</taxon>
        <taxon>Thermus</taxon>
    </lineage>
</organism>
<dbReference type="Gene3D" id="3.40.50.300">
    <property type="entry name" value="P-loop containing nucleotide triphosphate hydrolases"/>
    <property type="match status" value="1"/>
</dbReference>
<evidence type="ECO:0000313" key="5">
    <source>
        <dbReference type="EMBL" id="AFV77127.1"/>
    </source>
</evidence>
<dbReference type="InterPro" id="IPR045006">
    <property type="entry name" value="CHLI-like"/>
</dbReference>
<dbReference type="GO" id="GO:0003677">
    <property type="term" value="F:DNA binding"/>
    <property type="evidence" value="ECO:0007669"/>
    <property type="project" value="InterPro"/>
</dbReference>
<dbReference type="Pfam" id="PF13541">
    <property type="entry name" value="ChlI"/>
    <property type="match status" value="1"/>
</dbReference>
<dbReference type="AlphaFoldDB" id="K7RL36"/>
<name>K7RL36_THEOS</name>
<proteinExistence type="inferred from homology"/>
<dbReference type="PROSITE" id="PS50051">
    <property type="entry name" value="MCM_2"/>
    <property type="match status" value="1"/>
</dbReference>
<dbReference type="PRINTS" id="PR01657">
    <property type="entry name" value="MCMFAMILY"/>
</dbReference>
<dbReference type="eggNOG" id="COG0606">
    <property type="taxonomic scope" value="Bacteria"/>
</dbReference>
<dbReference type="InterPro" id="IPR003593">
    <property type="entry name" value="AAA+_ATPase"/>
</dbReference>
<dbReference type="Proteomes" id="UP000000211">
    <property type="component" value="Chromosome"/>
</dbReference>
<sequence>MLAQVRSYALLGLEAVPVTVEVDVSPGLPSYALVGLPDKAVEESRERVRSALKNSGLPYPQARVVVNLAPAELRKEGSQFDLPIALGLLAAQGVVPPEALAPFAFAGELGLDGSLRPVPGAVNLALGALGEGKKLLLPRESAKEAALVEGVEAYGVGSLGEAVAFLRGERELAPAEGEEALWEEALLDLRDVKGQAKAKRALEIAASGRHHLLMVGSPGSGKTMLARRLPFLLPPLSQEEALEVTRVHSAAGLPVRGLLRTPPFRAPHHTVSYAGLIGGGAIPKPGEVSLAHRGVLFLDEFPEFSREALEALRQPLEDGVVTVARARASLTFPARFLLVAAMNPCPCGWYGDPERPCACTPTQRLRYANRISGPLLDRFDLVVEVPRLTPLELARAPEGESTEAVRERVLLARKRMLARQGRPNGELSGRALRAHLHLTPGAEALLQAAAKKLLLSARSYDRLLRVARTVADLMGSERVEEAHVAEALTYRRSLYPA</sequence>
<reference evidence="5 6" key="1">
    <citation type="journal article" date="2013" name="Genome Announc.">
        <title>Whole Genome Sequencing of Thermus oshimai JL-2 and Thermus thermophilus JL-18, Incomplete Denitrifiers from the United States Great Basin.</title>
        <authorList>
            <person name="Murugapiran S.K."/>
            <person name="Huntemann M."/>
            <person name="Wei C.L."/>
            <person name="Han J."/>
            <person name="Detter J.C."/>
            <person name="Han C.S."/>
            <person name="Erkkila T.H."/>
            <person name="Teshima H."/>
            <person name="Chen A."/>
            <person name="Kyrpides N."/>
            <person name="Mavrommatis K."/>
            <person name="Markowitz V."/>
            <person name="Szeto E."/>
            <person name="Ivanova N."/>
            <person name="Pagani I."/>
            <person name="Lam J."/>
            <person name="McDonald A.I."/>
            <person name="Dodsworth J.A."/>
            <person name="Pati A."/>
            <person name="Goodwin L."/>
            <person name="Peters L."/>
            <person name="Pitluck S."/>
            <person name="Woyke T."/>
            <person name="Hedlund B.P."/>
        </authorList>
    </citation>
    <scope>NUCLEOTIDE SEQUENCE</scope>
    <source>
        <strain evidence="5 6">JL-2</strain>
    </source>
</reference>
<dbReference type="STRING" id="751945.Theos_2132"/>
<dbReference type="InterPro" id="IPR000523">
    <property type="entry name" value="Mg_chelatse_chII-like_cat_dom"/>
</dbReference>
<dbReference type="PANTHER" id="PTHR32039:SF7">
    <property type="entry name" value="COMPETENCE PROTEIN COMM"/>
    <property type="match status" value="1"/>
</dbReference>
<dbReference type="Pfam" id="PF01078">
    <property type="entry name" value="Mg_chelatase"/>
    <property type="match status" value="1"/>
</dbReference>
<dbReference type="InterPro" id="IPR025158">
    <property type="entry name" value="Mg_chelat-rel_C"/>
</dbReference>
<dbReference type="SMART" id="SM00382">
    <property type="entry name" value="AAA"/>
    <property type="match status" value="1"/>
</dbReference>
<accession>K7RL36</accession>
<protein>
    <submittedName>
        <fullName evidence="5">Mg chelatase-related protein</fullName>
    </submittedName>
</protein>
<dbReference type="HOGENOM" id="CLU_026145_1_1_0"/>
<dbReference type="EMBL" id="CP003249">
    <property type="protein sequence ID" value="AFV77127.1"/>
    <property type="molecule type" value="Genomic_DNA"/>
</dbReference>
<dbReference type="SUPFAM" id="SSF52540">
    <property type="entry name" value="P-loop containing nucleoside triphosphate hydrolases"/>
    <property type="match status" value="1"/>
</dbReference>
<dbReference type="InterPro" id="IPR004482">
    <property type="entry name" value="Mg_chelat-rel"/>
</dbReference>
<dbReference type="InterPro" id="IPR020568">
    <property type="entry name" value="Ribosomal_Su5_D2-typ_SF"/>
</dbReference>
<evidence type="ECO:0000259" key="4">
    <source>
        <dbReference type="PROSITE" id="PS50051"/>
    </source>
</evidence>
<dbReference type="PANTHER" id="PTHR32039">
    <property type="entry name" value="MAGNESIUM-CHELATASE SUBUNIT CHLI"/>
    <property type="match status" value="1"/>
</dbReference>